<evidence type="ECO:0000256" key="7">
    <source>
        <dbReference type="RuleBase" id="RU000481"/>
    </source>
</evidence>
<dbReference type="GO" id="GO:0006520">
    <property type="term" value="P:amino acid metabolic process"/>
    <property type="evidence" value="ECO:0007669"/>
    <property type="project" value="InterPro"/>
</dbReference>
<evidence type="ECO:0000256" key="4">
    <source>
        <dbReference type="ARBA" id="ARBA00022679"/>
    </source>
</evidence>
<keyword evidence="4 7" id="KW-0808">Transferase</keyword>
<dbReference type="EMBL" id="QMBP01000014">
    <property type="protein sequence ID" value="RAZ87459.1"/>
    <property type="molecule type" value="Genomic_DNA"/>
</dbReference>
<keyword evidence="5" id="KW-0663">Pyridoxal phosphate</keyword>
<evidence type="ECO:0000256" key="2">
    <source>
        <dbReference type="ARBA" id="ARBA00007441"/>
    </source>
</evidence>
<accession>A0A330HLJ0</accession>
<name>A0A330HLJ0_9HYPH</name>
<dbReference type="Pfam" id="PF00155">
    <property type="entry name" value="Aminotran_1_2"/>
    <property type="match status" value="1"/>
</dbReference>
<dbReference type="RefSeq" id="WP_112100124.1">
    <property type="nucleotide sequence ID" value="NZ_QMBP01000014.1"/>
</dbReference>
<evidence type="ECO:0000256" key="5">
    <source>
        <dbReference type="ARBA" id="ARBA00022898"/>
    </source>
</evidence>
<dbReference type="Gene3D" id="3.40.640.10">
    <property type="entry name" value="Type I PLP-dependent aspartate aminotransferase-like (Major domain)"/>
    <property type="match status" value="1"/>
</dbReference>
<comment type="similarity">
    <text evidence="2 7">Belongs to the class-I pyridoxal-phosphate-dependent aminotransferase family.</text>
</comment>
<gene>
    <name evidence="9" type="ORF">DPM33_25320</name>
</gene>
<evidence type="ECO:0000256" key="3">
    <source>
        <dbReference type="ARBA" id="ARBA00022576"/>
    </source>
</evidence>
<dbReference type="GO" id="GO:0030170">
    <property type="term" value="F:pyridoxal phosphate binding"/>
    <property type="evidence" value="ECO:0007669"/>
    <property type="project" value="InterPro"/>
</dbReference>
<reference evidence="9 10" key="1">
    <citation type="submission" date="2018-07" db="EMBL/GenBank/DDBJ databases">
        <title>Diversity of Mesorhizobium strains in Brazil.</title>
        <authorList>
            <person name="Helene L.C.F."/>
            <person name="Dall'Agnol R."/>
            <person name="Delamuta J.R.M."/>
            <person name="Hungria M."/>
        </authorList>
    </citation>
    <scope>NUCLEOTIDE SEQUENCE [LARGE SCALE GENOMIC DNA]</scope>
    <source>
        <strain evidence="9 10">AC99b</strain>
    </source>
</reference>
<organism evidence="9 10">
    <name type="scientific">Mesorhizobium hawassense</name>
    <dbReference type="NCBI Taxonomy" id="1209954"/>
    <lineage>
        <taxon>Bacteria</taxon>
        <taxon>Pseudomonadati</taxon>
        <taxon>Pseudomonadota</taxon>
        <taxon>Alphaproteobacteria</taxon>
        <taxon>Hyphomicrobiales</taxon>
        <taxon>Phyllobacteriaceae</taxon>
        <taxon>Mesorhizobium</taxon>
    </lineage>
</organism>
<comment type="caution">
    <text evidence="9">The sequence shown here is derived from an EMBL/GenBank/DDBJ whole genome shotgun (WGS) entry which is preliminary data.</text>
</comment>
<evidence type="ECO:0000256" key="1">
    <source>
        <dbReference type="ARBA" id="ARBA00001933"/>
    </source>
</evidence>
<dbReference type="OrthoDB" id="9804407at2"/>
<dbReference type="AlphaFoldDB" id="A0A330HLJ0"/>
<sequence>MTLIQTLRTEARAAPESGIVAVVNHGRLREGLIPLWAGEGDLPTPSFISDAAAKGLADGETFYTWQKGIPALRQALSRYYARHFGKTFAEEEFIVTASGMHAIQLAIDAIAGSGDEVIYLSPAWPNFAAAAGVAGAVPVPVTLDQSGNGWSCDVDKIASAITPRTKLLFINTPSNPTGWTADRETLQAILDLARQKGMWIIADEIYSLFHYGHGRAPSFLDVATAEDRILFVNSFSKNWAMTGWRVGWIKTHPALQQVFENLIQYSTSGVAQFMQRGAVAALDEGDGFIVEQVERARAARNLVCDILGATGKARFTVPQGAFYLFFTVDGITDSRSAAFDIVDNANVGLAPGTAFGPGGEAFLRLCFHRRLDQLEEAARRLAKWMKTV</sequence>
<dbReference type="PANTHER" id="PTHR46383">
    <property type="entry name" value="ASPARTATE AMINOTRANSFERASE"/>
    <property type="match status" value="1"/>
</dbReference>
<dbReference type="InterPro" id="IPR004838">
    <property type="entry name" value="NHTrfase_class1_PyrdxlP-BS"/>
</dbReference>
<dbReference type="InterPro" id="IPR015422">
    <property type="entry name" value="PyrdxlP-dep_Trfase_small"/>
</dbReference>
<evidence type="ECO:0000313" key="10">
    <source>
        <dbReference type="Proteomes" id="UP000251558"/>
    </source>
</evidence>
<dbReference type="Gene3D" id="3.90.1150.10">
    <property type="entry name" value="Aspartate Aminotransferase, domain 1"/>
    <property type="match status" value="1"/>
</dbReference>
<evidence type="ECO:0000313" key="9">
    <source>
        <dbReference type="EMBL" id="RAZ87459.1"/>
    </source>
</evidence>
<dbReference type="InterPro" id="IPR004839">
    <property type="entry name" value="Aminotransferase_I/II_large"/>
</dbReference>
<evidence type="ECO:0000256" key="6">
    <source>
        <dbReference type="ARBA" id="ARBA00049185"/>
    </source>
</evidence>
<dbReference type="Proteomes" id="UP000251558">
    <property type="component" value="Unassembled WGS sequence"/>
</dbReference>
<dbReference type="PROSITE" id="PS00105">
    <property type="entry name" value="AA_TRANSFER_CLASS_1"/>
    <property type="match status" value="1"/>
</dbReference>
<dbReference type="InterPro" id="IPR015421">
    <property type="entry name" value="PyrdxlP-dep_Trfase_major"/>
</dbReference>
<dbReference type="EC" id="2.6.1.-" evidence="7"/>
<keyword evidence="10" id="KW-1185">Reference proteome</keyword>
<evidence type="ECO:0000259" key="8">
    <source>
        <dbReference type="Pfam" id="PF00155"/>
    </source>
</evidence>
<comment type="cofactor">
    <cofactor evidence="1 7">
        <name>pyridoxal 5'-phosphate</name>
        <dbReference type="ChEBI" id="CHEBI:597326"/>
    </cofactor>
</comment>
<comment type="catalytic activity">
    <reaction evidence="6">
        <text>L-aspartate + 2-oxoglutarate = oxaloacetate + L-glutamate</text>
        <dbReference type="Rhea" id="RHEA:21824"/>
        <dbReference type="ChEBI" id="CHEBI:16452"/>
        <dbReference type="ChEBI" id="CHEBI:16810"/>
        <dbReference type="ChEBI" id="CHEBI:29985"/>
        <dbReference type="ChEBI" id="CHEBI:29991"/>
        <dbReference type="EC" id="2.6.1.1"/>
    </reaction>
</comment>
<dbReference type="InterPro" id="IPR015424">
    <property type="entry name" value="PyrdxlP-dep_Trfase"/>
</dbReference>
<dbReference type="GO" id="GO:0004069">
    <property type="term" value="F:L-aspartate:2-oxoglutarate aminotransferase activity"/>
    <property type="evidence" value="ECO:0007669"/>
    <property type="project" value="UniProtKB-EC"/>
</dbReference>
<protein>
    <recommendedName>
        <fullName evidence="7">Aminotransferase</fullName>
        <ecNumber evidence="7">2.6.1.-</ecNumber>
    </recommendedName>
</protein>
<dbReference type="NCBIfam" id="NF004770">
    <property type="entry name" value="PRK06108.1"/>
    <property type="match status" value="1"/>
</dbReference>
<dbReference type="CDD" id="cd00609">
    <property type="entry name" value="AAT_like"/>
    <property type="match status" value="1"/>
</dbReference>
<dbReference type="SUPFAM" id="SSF53383">
    <property type="entry name" value="PLP-dependent transferases"/>
    <property type="match status" value="1"/>
</dbReference>
<feature type="domain" description="Aminotransferase class I/classII large" evidence="8">
    <location>
        <begin position="37"/>
        <end position="381"/>
    </location>
</feature>
<proteinExistence type="inferred from homology"/>
<keyword evidence="3 7" id="KW-0032">Aminotransferase</keyword>
<dbReference type="InterPro" id="IPR050596">
    <property type="entry name" value="AspAT/PAT-like"/>
</dbReference>